<dbReference type="InterPro" id="IPR008753">
    <property type="entry name" value="Peptidase_M13_N"/>
</dbReference>
<dbReference type="Pfam" id="PF05649">
    <property type="entry name" value="Peptidase_M13_N"/>
    <property type="match status" value="1"/>
</dbReference>
<evidence type="ECO:0000256" key="7">
    <source>
        <dbReference type="ARBA" id="ARBA00023049"/>
    </source>
</evidence>
<dbReference type="GO" id="GO:0046872">
    <property type="term" value="F:metal ion binding"/>
    <property type="evidence" value="ECO:0007669"/>
    <property type="project" value="UniProtKB-KW"/>
</dbReference>
<name>X7F2S0_9RHOB</name>
<comment type="caution">
    <text evidence="11">The sequence shown here is derived from an EMBL/GenBank/DDBJ whole genome shotgun (WGS) entry which is preliminary data.</text>
</comment>
<sequence length="693" mass="74072">MPFRRAALTPFASGLLVTSIAAAAPLAAGERAAPTPDELAFSVENMDLSVDPRVDFGRYAGGAWLDRNERPDTLVEWGIFQTLGARNKAIMADLLAAAGRNADIAAPGSPEAQVGTVYNAYMDVAARDAAGIAPLQPHLDAVAAVRSRDDLARLIGHFARTTAAPALLLRVGPDIDFADSRSYAMFASSGTFGLTFEDVLEEPPGAPRLEAYRAYLRQVMEIAGRSPAEAARLADLAVAIEVELHAGELSPLEANDPALINNVMPLDALQAQIPELDLSLVFEAMGYAAPDTVTVPEPRYFPVLSRVLRERSLEDLKDYAAVSLVVGYSGVLTTAFDEPGRALGEALLGTSTLEPLGDRAFALIAGVLGHPVGQIFVAATFTEADKAAATDMIARVREVFARRIPTRAWLSEPTRAAAAEKLDAFTIRVGYPDTWLDYSGVEIGSDLVANVDNAVAFRKDLQHARFGGPVVFDAFSDPSATLPTVVNAGYNPQLNGFEIPAAILLPPMFDAGGDPAVNFCRIGAVIGHEMTHGFDSFGRAFDAKGSIADWWTPEDTAAFTAETRKLVAQTDAFEVLPGLFGNGALEVTENLADVGGLTLAHEALRGYLADHPEADVTIDGLTPDQRCFVSWSQTWTAEVAENFLRSITATDAHAAPAYRAVAPLQHLPAFYEAFGIVEGDPMWLAPEKRVNIW</sequence>
<evidence type="ECO:0000256" key="5">
    <source>
        <dbReference type="ARBA" id="ARBA00022801"/>
    </source>
</evidence>
<reference evidence="11 12" key="1">
    <citation type="submission" date="2014-01" db="EMBL/GenBank/DDBJ databases">
        <title>Roseivivax isoporae LMG 25204 Genome Sequencing.</title>
        <authorList>
            <person name="Lai Q."/>
            <person name="Li G."/>
            <person name="Shao Z."/>
        </authorList>
    </citation>
    <scope>NUCLEOTIDE SEQUENCE [LARGE SCALE GENOMIC DNA]</scope>
    <source>
        <strain evidence="11 12">LMG 25204</strain>
    </source>
</reference>
<evidence type="ECO:0000256" key="1">
    <source>
        <dbReference type="ARBA" id="ARBA00001947"/>
    </source>
</evidence>
<evidence type="ECO:0000313" key="12">
    <source>
        <dbReference type="Proteomes" id="UP000023430"/>
    </source>
</evidence>
<evidence type="ECO:0000259" key="10">
    <source>
        <dbReference type="Pfam" id="PF05649"/>
    </source>
</evidence>
<dbReference type="InterPro" id="IPR000718">
    <property type="entry name" value="Peptidase_M13"/>
</dbReference>
<gene>
    <name evidence="11" type="ORF">RISW2_16815</name>
</gene>
<proteinExistence type="inferred from homology"/>
<keyword evidence="3" id="KW-0645">Protease</keyword>
<evidence type="ECO:0000256" key="6">
    <source>
        <dbReference type="ARBA" id="ARBA00022833"/>
    </source>
</evidence>
<dbReference type="PANTHER" id="PTHR11733">
    <property type="entry name" value="ZINC METALLOPROTEASE FAMILY M13 NEPRILYSIN-RELATED"/>
    <property type="match status" value="1"/>
</dbReference>
<keyword evidence="12" id="KW-1185">Reference proteome</keyword>
<dbReference type="Gene3D" id="1.10.1380.10">
    <property type="entry name" value="Neutral endopeptidase , domain2"/>
    <property type="match status" value="1"/>
</dbReference>
<organism evidence="11 12">
    <name type="scientific">Roseivivax isoporae LMG 25204</name>
    <dbReference type="NCBI Taxonomy" id="1449351"/>
    <lineage>
        <taxon>Bacteria</taxon>
        <taxon>Pseudomonadati</taxon>
        <taxon>Pseudomonadota</taxon>
        <taxon>Alphaproteobacteria</taxon>
        <taxon>Rhodobacterales</taxon>
        <taxon>Roseobacteraceae</taxon>
        <taxon>Roseivivax</taxon>
    </lineage>
</organism>
<evidence type="ECO:0000256" key="3">
    <source>
        <dbReference type="ARBA" id="ARBA00022670"/>
    </source>
</evidence>
<dbReference type="Proteomes" id="UP000023430">
    <property type="component" value="Unassembled WGS sequence"/>
</dbReference>
<dbReference type="GO" id="GO:0016485">
    <property type="term" value="P:protein processing"/>
    <property type="evidence" value="ECO:0007669"/>
    <property type="project" value="TreeGrafter"/>
</dbReference>
<dbReference type="PANTHER" id="PTHR11733:SF167">
    <property type="entry name" value="FI17812P1-RELATED"/>
    <property type="match status" value="1"/>
</dbReference>
<dbReference type="SUPFAM" id="SSF55486">
    <property type="entry name" value="Metalloproteases ('zincins'), catalytic domain"/>
    <property type="match status" value="1"/>
</dbReference>
<dbReference type="PRINTS" id="PR00786">
    <property type="entry name" value="NEPRILYSIN"/>
</dbReference>
<keyword evidence="7" id="KW-0482">Metalloprotease</keyword>
<feature type="signal peptide" evidence="8">
    <location>
        <begin position="1"/>
        <end position="23"/>
    </location>
</feature>
<dbReference type="Gene3D" id="3.40.390.10">
    <property type="entry name" value="Collagenase (Catalytic Domain)"/>
    <property type="match status" value="1"/>
</dbReference>
<feature type="chain" id="PRO_5004979989" description="Peptidase M13" evidence="8">
    <location>
        <begin position="24"/>
        <end position="693"/>
    </location>
</feature>
<keyword evidence="4" id="KW-0479">Metal-binding</keyword>
<comment type="cofactor">
    <cofactor evidence="1">
        <name>Zn(2+)</name>
        <dbReference type="ChEBI" id="CHEBI:29105"/>
    </cofactor>
</comment>
<dbReference type="InterPro" id="IPR024079">
    <property type="entry name" value="MetalloPept_cat_dom_sf"/>
</dbReference>
<keyword evidence="5" id="KW-0378">Hydrolase</keyword>
<evidence type="ECO:0008006" key="13">
    <source>
        <dbReference type="Google" id="ProtNLM"/>
    </source>
</evidence>
<dbReference type="eggNOG" id="COG3590">
    <property type="taxonomic scope" value="Bacteria"/>
</dbReference>
<evidence type="ECO:0000256" key="8">
    <source>
        <dbReference type="SAM" id="SignalP"/>
    </source>
</evidence>
<dbReference type="Pfam" id="PF01431">
    <property type="entry name" value="Peptidase_M13"/>
    <property type="match status" value="1"/>
</dbReference>
<dbReference type="InterPro" id="IPR042089">
    <property type="entry name" value="Peptidase_M13_dom_2"/>
</dbReference>
<feature type="domain" description="Peptidase M13 N-terminal" evidence="10">
    <location>
        <begin position="52"/>
        <end position="432"/>
    </location>
</feature>
<dbReference type="PROSITE" id="PS51885">
    <property type="entry name" value="NEPRILYSIN"/>
    <property type="match status" value="1"/>
</dbReference>
<evidence type="ECO:0000313" key="11">
    <source>
        <dbReference type="EMBL" id="ETX27070.1"/>
    </source>
</evidence>
<dbReference type="AlphaFoldDB" id="X7F2S0"/>
<evidence type="ECO:0000256" key="2">
    <source>
        <dbReference type="ARBA" id="ARBA00007357"/>
    </source>
</evidence>
<dbReference type="STRING" id="1449351.RISW2_16815"/>
<protein>
    <recommendedName>
        <fullName evidence="13">Peptidase M13</fullName>
    </recommendedName>
</protein>
<dbReference type="OrthoDB" id="9775677at2"/>
<keyword evidence="6" id="KW-0862">Zinc</keyword>
<keyword evidence="8" id="KW-0732">Signal</keyword>
<dbReference type="EMBL" id="JAME01000042">
    <property type="protein sequence ID" value="ETX27070.1"/>
    <property type="molecule type" value="Genomic_DNA"/>
</dbReference>
<dbReference type="GO" id="GO:0004222">
    <property type="term" value="F:metalloendopeptidase activity"/>
    <property type="evidence" value="ECO:0007669"/>
    <property type="project" value="InterPro"/>
</dbReference>
<comment type="similarity">
    <text evidence="2">Belongs to the peptidase M13 family.</text>
</comment>
<dbReference type="GO" id="GO:0005886">
    <property type="term" value="C:plasma membrane"/>
    <property type="evidence" value="ECO:0007669"/>
    <property type="project" value="TreeGrafter"/>
</dbReference>
<dbReference type="CDD" id="cd08662">
    <property type="entry name" value="M13"/>
    <property type="match status" value="1"/>
</dbReference>
<feature type="domain" description="Peptidase M13 C-terminal" evidence="9">
    <location>
        <begin position="487"/>
        <end position="690"/>
    </location>
</feature>
<dbReference type="RefSeq" id="WP_043774280.1">
    <property type="nucleotide sequence ID" value="NZ_JAME01000042.1"/>
</dbReference>
<dbReference type="InterPro" id="IPR018497">
    <property type="entry name" value="Peptidase_M13_C"/>
</dbReference>
<accession>X7F2S0</accession>
<evidence type="ECO:0000259" key="9">
    <source>
        <dbReference type="Pfam" id="PF01431"/>
    </source>
</evidence>
<evidence type="ECO:0000256" key="4">
    <source>
        <dbReference type="ARBA" id="ARBA00022723"/>
    </source>
</evidence>